<dbReference type="GO" id="GO:0005547">
    <property type="term" value="F:phosphatidylinositol-3,4,5-trisphosphate binding"/>
    <property type="evidence" value="ECO:0007669"/>
    <property type="project" value="TreeGrafter"/>
</dbReference>
<dbReference type="InterPro" id="IPR001849">
    <property type="entry name" value="PH_domain"/>
</dbReference>
<dbReference type="SUPFAM" id="SSF50729">
    <property type="entry name" value="PH domain-like"/>
    <property type="match status" value="1"/>
</dbReference>
<dbReference type="OMA" id="FILCERE"/>
<dbReference type="Proteomes" id="UP000265020">
    <property type="component" value="Unassembled WGS sequence"/>
</dbReference>
<dbReference type="InterPro" id="IPR052589">
    <property type="entry name" value="Arf-GAP_dual-PH_domain"/>
</dbReference>
<proteinExistence type="predicted"/>
<dbReference type="GeneTree" id="ENSGT00940000155698"/>
<dbReference type="GO" id="GO:0005886">
    <property type="term" value="C:plasma membrane"/>
    <property type="evidence" value="ECO:0007669"/>
    <property type="project" value="TreeGrafter"/>
</dbReference>
<dbReference type="PROSITE" id="PS50003">
    <property type="entry name" value="PH_DOMAIN"/>
    <property type="match status" value="1"/>
</dbReference>
<feature type="domain" description="PH" evidence="2">
    <location>
        <begin position="129"/>
        <end position="226"/>
    </location>
</feature>
<protein>
    <submittedName>
        <fullName evidence="4">ArfGAP with dual PH domains 1</fullName>
    </submittedName>
</protein>
<reference evidence="4" key="1">
    <citation type="submission" date="2025-08" db="UniProtKB">
        <authorList>
            <consortium name="Ensembl"/>
        </authorList>
    </citation>
    <scope>IDENTIFICATION</scope>
</reference>
<dbReference type="SMART" id="SM00105">
    <property type="entry name" value="ArfGap"/>
    <property type="match status" value="1"/>
</dbReference>
<dbReference type="PRINTS" id="PR00405">
    <property type="entry name" value="REVINTRACTNG"/>
</dbReference>
<dbReference type="GO" id="GO:0005737">
    <property type="term" value="C:cytoplasm"/>
    <property type="evidence" value="ECO:0007669"/>
    <property type="project" value="TreeGrafter"/>
</dbReference>
<dbReference type="InterPro" id="IPR001164">
    <property type="entry name" value="ArfGAP_dom"/>
</dbReference>
<name>A0A3Q2E0V3_CYPVA</name>
<dbReference type="Gene3D" id="1.10.220.150">
    <property type="entry name" value="Arf GTPase activating protein"/>
    <property type="match status" value="1"/>
</dbReference>
<evidence type="ECO:0000256" key="1">
    <source>
        <dbReference type="PROSITE-ProRule" id="PRU00288"/>
    </source>
</evidence>
<dbReference type="Ensembl" id="ENSCVAT00000000701.1">
    <property type="protein sequence ID" value="ENSCVAP00000025803.1"/>
    <property type="gene ID" value="ENSCVAG00000010899.1"/>
</dbReference>
<dbReference type="GO" id="GO:0005096">
    <property type="term" value="F:GTPase activator activity"/>
    <property type="evidence" value="ECO:0007669"/>
    <property type="project" value="InterPro"/>
</dbReference>
<evidence type="ECO:0000313" key="5">
    <source>
        <dbReference type="Proteomes" id="UP000265020"/>
    </source>
</evidence>
<dbReference type="GO" id="GO:0008270">
    <property type="term" value="F:zinc ion binding"/>
    <property type="evidence" value="ECO:0007669"/>
    <property type="project" value="UniProtKB-KW"/>
</dbReference>
<dbReference type="PROSITE" id="PS50115">
    <property type="entry name" value="ARFGAP"/>
    <property type="match status" value="1"/>
</dbReference>
<dbReference type="PANTHER" id="PTHR46021:SF5">
    <property type="entry name" value="ARF-GAP WITH DUAL PH DOMAIN-CONTAINING PROTEIN 1"/>
    <property type="match status" value="1"/>
</dbReference>
<reference evidence="4" key="2">
    <citation type="submission" date="2025-09" db="UniProtKB">
        <authorList>
            <consortium name="Ensembl"/>
        </authorList>
    </citation>
    <scope>IDENTIFICATION</scope>
</reference>
<dbReference type="SUPFAM" id="SSF57863">
    <property type="entry name" value="ArfGap/RecO-like zinc finger"/>
    <property type="match status" value="1"/>
</dbReference>
<dbReference type="InterPro" id="IPR037278">
    <property type="entry name" value="ARFGAP/RecO"/>
</dbReference>
<dbReference type="InterPro" id="IPR038508">
    <property type="entry name" value="ArfGAP_dom_sf"/>
</dbReference>
<organism evidence="4 5">
    <name type="scientific">Cyprinodon variegatus</name>
    <name type="common">Sheepshead minnow</name>
    <dbReference type="NCBI Taxonomy" id="28743"/>
    <lineage>
        <taxon>Eukaryota</taxon>
        <taxon>Metazoa</taxon>
        <taxon>Chordata</taxon>
        <taxon>Craniata</taxon>
        <taxon>Vertebrata</taxon>
        <taxon>Euteleostomi</taxon>
        <taxon>Actinopterygii</taxon>
        <taxon>Neopterygii</taxon>
        <taxon>Teleostei</taxon>
        <taxon>Neoteleostei</taxon>
        <taxon>Acanthomorphata</taxon>
        <taxon>Ovalentaria</taxon>
        <taxon>Atherinomorphae</taxon>
        <taxon>Cyprinodontiformes</taxon>
        <taxon>Cyprinodontidae</taxon>
        <taxon>Cyprinodon</taxon>
    </lineage>
</organism>
<feature type="domain" description="Arf-GAP" evidence="3">
    <location>
        <begin position="9"/>
        <end position="126"/>
    </location>
</feature>
<accession>A0A3Q2E0V3</accession>
<keyword evidence="1" id="KW-0479">Metal-binding</keyword>
<evidence type="ECO:0000259" key="2">
    <source>
        <dbReference type="PROSITE" id="PS50003"/>
    </source>
</evidence>
<dbReference type="FunFam" id="2.30.29.30:FF:000080">
    <property type="entry name" value="Arf-GAP with dual PH domain-containing protein 1"/>
    <property type="match status" value="1"/>
</dbReference>
<dbReference type="AlphaFoldDB" id="A0A3Q2E0V3"/>
<dbReference type="Pfam" id="PF01412">
    <property type="entry name" value="ArfGap"/>
    <property type="match status" value="1"/>
</dbReference>
<keyword evidence="1" id="KW-0862">Zinc</keyword>
<keyword evidence="1" id="KW-0863">Zinc-finger</keyword>
<dbReference type="InterPro" id="IPR037849">
    <property type="entry name" value="PH1_ADAP"/>
</dbReference>
<dbReference type="Pfam" id="PF00169">
    <property type="entry name" value="PH"/>
    <property type="match status" value="1"/>
</dbReference>
<evidence type="ECO:0000313" key="4">
    <source>
        <dbReference type="Ensembl" id="ENSCVAP00000025803.1"/>
    </source>
</evidence>
<dbReference type="SMART" id="SM00233">
    <property type="entry name" value="PH"/>
    <property type="match status" value="1"/>
</dbReference>
<dbReference type="Gene3D" id="2.30.29.30">
    <property type="entry name" value="Pleckstrin-homology domain (PH domain)/Phosphotyrosine-binding domain (PTB)"/>
    <property type="match status" value="1"/>
</dbReference>
<sequence length="383" mass="44473">MASDQERIRERIKALLKKPGNGNCADCGVPEPEWASYTLGVFVCHSCSGLHRNIAQISKVKSLLLDPWSSSELEVRGFYIFYFEKREPKRKIKSRGKKSSVLLLLDQWIRAKYERKEFMSVERQEPYSAGYREGCLWKRGRDNGQYMSRKFILTEREGVLKYFNKEPKAIMKINTVNATFQAAKIGVPNGLQITYLKDNSTRNIFVYHEDGKEMVDWFNAIRAARYHYLQVAFPGATNSEVSIEILDQHSGFLITGIKKKINFYISRVSILIQMFLKSVRLSEYRIFNLNLIYFMWKEMLAQFVSSLRVLFSRQHVSFQRCLVGFRSGLIESYFRIVQCFPLSHSWVFLPVLGHCSNARLISTGLLTPVMFEKQCLTLICSFS</sequence>
<dbReference type="GO" id="GO:1902936">
    <property type="term" value="F:phosphatidylinositol bisphosphate binding"/>
    <property type="evidence" value="ECO:0007669"/>
    <property type="project" value="InterPro"/>
</dbReference>
<dbReference type="STRING" id="28743.ENSCVAP00000025803"/>
<dbReference type="CDD" id="cd13252">
    <property type="entry name" value="PH1_ADAP"/>
    <property type="match status" value="1"/>
</dbReference>
<evidence type="ECO:0000259" key="3">
    <source>
        <dbReference type="PROSITE" id="PS50115"/>
    </source>
</evidence>
<keyword evidence="5" id="KW-1185">Reference proteome</keyword>
<dbReference type="InterPro" id="IPR011993">
    <property type="entry name" value="PH-like_dom_sf"/>
</dbReference>
<dbReference type="PANTHER" id="PTHR46021">
    <property type="entry name" value="ARF-GAP WITH DUAL PH DOMAIN-CONTAINING PROTEIN 1-LIKE PROTEIN"/>
    <property type="match status" value="1"/>
</dbReference>